<keyword evidence="2 4" id="KW-0732">Signal</keyword>
<dbReference type="Pfam" id="PF03524">
    <property type="entry name" value="CagX"/>
    <property type="match status" value="1"/>
</dbReference>
<dbReference type="Gene3D" id="2.60.40.2500">
    <property type="match status" value="1"/>
</dbReference>
<sequence length="282" mass="31330">MRKISILVAIAAASAAPAFAEQAPRAVIQDSRIRTVPFQRDNVVVVHGALGVSTMVAFGDDERIETVAIGDSVGWQAVPDQSKRFLFIKPLEPHAVTNMNVVTRKRIYNFLLRAVDNRASVVFKVRFTYPDVEEDQRLLALAKAKAAMPNYRALMSRPGTNFDYSYKGQVTAKPDFVFDDGIKTYFRFGGEVPAIFLVKPDRSETLVNYLREGEIIVVDKVAGQFTMRKGDETACVFNLRAESMPEPATQEADVQPQYQSEHAPQPFWTQILAPAQAASSAQ</sequence>
<dbReference type="InterPro" id="IPR010258">
    <property type="entry name" value="Conjugal_tfr_TrbG/VirB9/CagX"/>
</dbReference>
<dbReference type="InterPro" id="IPR038161">
    <property type="entry name" value="VirB9/CagX/TrbG_C_sf"/>
</dbReference>
<proteinExistence type="inferred from homology"/>
<dbReference type="AlphaFoldDB" id="A0A3G8MA52"/>
<dbReference type="InterPro" id="IPR033645">
    <property type="entry name" value="VirB9/CagX/TrbG_C"/>
</dbReference>
<evidence type="ECO:0000256" key="2">
    <source>
        <dbReference type="ARBA" id="ARBA00022729"/>
    </source>
</evidence>
<keyword evidence="3" id="KW-0843">Virulence</keyword>
<dbReference type="KEGG" id="mros:EHO51_18055"/>
<dbReference type="RefSeq" id="WP_124740258.1">
    <property type="nucleotide sequence ID" value="NZ_CP034087.1"/>
</dbReference>
<evidence type="ECO:0000256" key="1">
    <source>
        <dbReference type="ARBA" id="ARBA00006135"/>
    </source>
</evidence>
<dbReference type="EMBL" id="CP034087">
    <property type="protein sequence ID" value="AZG78747.1"/>
    <property type="molecule type" value="Genomic_DNA"/>
</dbReference>
<keyword evidence="5" id="KW-0614">Plasmid</keyword>
<dbReference type="NCBIfam" id="TIGR02781">
    <property type="entry name" value="VirB9"/>
    <property type="match status" value="1"/>
</dbReference>
<dbReference type="CDD" id="cd06911">
    <property type="entry name" value="VirB9_CagX_TrbG"/>
    <property type="match status" value="1"/>
</dbReference>
<evidence type="ECO:0000313" key="6">
    <source>
        <dbReference type="Proteomes" id="UP000273982"/>
    </source>
</evidence>
<dbReference type="InterPro" id="IPR014148">
    <property type="entry name" value="VirB9"/>
</dbReference>
<evidence type="ECO:0000256" key="3">
    <source>
        <dbReference type="ARBA" id="ARBA00023026"/>
    </source>
</evidence>
<organism evidence="5 6">
    <name type="scientific">Methylocystis rosea</name>
    <dbReference type="NCBI Taxonomy" id="173366"/>
    <lineage>
        <taxon>Bacteria</taxon>
        <taxon>Pseudomonadati</taxon>
        <taxon>Pseudomonadota</taxon>
        <taxon>Alphaproteobacteria</taxon>
        <taxon>Hyphomicrobiales</taxon>
        <taxon>Methylocystaceae</taxon>
        <taxon>Methylocystis</taxon>
    </lineage>
</organism>
<name>A0A3G8MA52_9HYPH</name>
<evidence type="ECO:0000256" key="4">
    <source>
        <dbReference type="SAM" id="SignalP"/>
    </source>
</evidence>
<evidence type="ECO:0000313" key="5">
    <source>
        <dbReference type="EMBL" id="AZG78747.1"/>
    </source>
</evidence>
<comment type="similarity">
    <text evidence="1">Belongs to the TrbG/VirB9 family.</text>
</comment>
<feature type="signal peptide" evidence="4">
    <location>
        <begin position="1"/>
        <end position="20"/>
    </location>
</feature>
<accession>A0A3G8MA52</accession>
<protein>
    <submittedName>
        <fullName evidence="5">P-type conjugative transfer protein VirB9</fullName>
    </submittedName>
</protein>
<gene>
    <name evidence="5" type="primary">virB9</name>
    <name evidence="5" type="ORF">EHO51_18055</name>
</gene>
<feature type="chain" id="PRO_5018184821" evidence="4">
    <location>
        <begin position="21"/>
        <end position="282"/>
    </location>
</feature>
<reference evidence="5 6" key="1">
    <citation type="submission" date="2018-11" db="EMBL/GenBank/DDBJ databases">
        <title>Genome squencing of methanotrophic bacteria isolated from alkaline groundwater in Korea.</title>
        <authorList>
            <person name="Nguyen L.N."/>
        </authorList>
    </citation>
    <scope>NUCLEOTIDE SEQUENCE [LARGE SCALE GENOMIC DNA]</scope>
    <source>
        <strain evidence="5 6">GW6</strain>
        <plasmid evidence="6">pgw6_1</plasmid>
    </source>
</reference>
<geneLocation type="plasmid" evidence="6">
    <name>pgw6_1</name>
</geneLocation>
<dbReference type="Proteomes" id="UP000273982">
    <property type="component" value="Plasmid pGW6_1"/>
</dbReference>